<evidence type="ECO:0000313" key="7">
    <source>
        <dbReference type="EMBL" id="QEX23257.1"/>
    </source>
</evidence>
<dbReference type="KEGG" id="hadh:FRZ61_31930"/>
<evidence type="ECO:0000256" key="2">
    <source>
        <dbReference type="ARBA" id="ARBA00022448"/>
    </source>
</evidence>
<dbReference type="InterPro" id="IPR006885">
    <property type="entry name" value="NADH_UbQ_FeS_4_mit-like"/>
</dbReference>
<dbReference type="RefSeq" id="WP_151118668.1">
    <property type="nucleotide sequence ID" value="NZ_CP042582.1"/>
</dbReference>
<dbReference type="OrthoDB" id="7267013at2"/>
<dbReference type="PANTHER" id="PTHR12219:SF8">
    <property type="entry name" value="NADH DEHYDROGENASE [UBIQUINONE] IRON-SULFUR PROTEIN 4, MITOCHONDRIAL"/>
    <property type="match status" value="1"/>
</dbReference>
<proteinExistence type="predicted"/>
<sequence length="249" mass="27721">MLELVESAREDLTGPVSIPKTPLTASVFPDDAVAVIYRPSRSAMTSGKANTRHWKLRFERRTPPFIEPLMGWTSGDDPLTQVELTFPTREAAVGYAERQGLTFIVQGQDHAGHALRHSGTEEVYEEQARPVQQAPPHHRPITALRAPYGSCDRSGMPDLDRALINPAAVFRSPREVVEHPHLTAASKRELLARWAWDEYLLQLASDEAMPEGREPSRLDEIKCALLSLKERDTPLAFVRAASSGDRRAA</sequence>
<dbReference type="PANTHER" id="PTHR12219">
    <property type="entry name" value="NADH-UBIQUINONE OXIDOREDUCTASE"/>
    <property type="match status" value="1"/>
</dbReference>
<reference evidence="7 8" key="1">
    <citation type="submission" date="2019-08" db="EMBL/GenBank/DDBJ databases">
        <title>Hyperibacter terrae gen. nov., sp. nov. and Hyperibacter viscosus sp. nov., two new members in the family Rhodospirillaceae isolated from the rhizosphere of Hypericum perforatum.</title>
        <authorList>
            <person name="Noviana Z."/>
        </authorList>
    </citation>
    <scope>NUCLEOTIDE SEQUENCE [LARGE SCALE GENOMIC DNA]</scope>
    <source>
        <strain evidence="7 8">R5959</strain>
    </source>
</reference>
<keyword evidence="3" id="KW-0679">Respiratory chain</keyword>
<evidence type="ECO:0008006" key="9">
    <source>
        <dbReference type="Google" id="ProtNLM"/>
    </source>
</evidence>
<keyword evidence="6" id="KW-0472">Membrane</keyword>
<dbReference type="Pfam" id="PF04800">
    <property type="entry name" value="NDUS4"/>
    <property type="match status" value="1"/>
</dbReference>
<evidence type="ECO:0000256" key="6">
    <source>
        <dbReference type="ARBA" id="ARBA00023136"/>
    </source>
</evidence>
<gene>
    <name evidence="7" type="ORF">FRZ61_31930</name>
</gene>
<evidence type="ECO:0000256" key="5">
    <source>
        <dbReference type="ARBA" id="ARBA00022982"/>
    </source>
</evidence>
<dbReference type="Gene3D" id="3.30.160.190">
    <property type="entry name" value="atu1810 like domain"/>
    <property type="match status" value="1"/>
</dbReference>
<name>A0A5J6N193_9PROT</name>
<keyword evidence="4" id="KW-0809">Transit peptide</keyword>
<accession>A0A5J6N193</accession>
<evidence type="ECO:0000256" key="3">
    <source>
        <dbReference type="ARBA" id="ARBA00022660"/>
    </source>
</evidence>
<dbReference type="GO" id="GO:0022900">
    <property type="term" value="P:electron transport chain"/>
    <property type="evidence" value="ECO:0007669"/>
    <property type="project" value="InterPro"/>
</dbReference>
<keyword evidence="2" id="KW-0813">Transport</keyword>
<evidence type="ECO:0000313" key="8">
    <source>
        <dbReference type="Proteomes" id="UP000325797"/>
    </source>
</evidence>
<evidence type="ECO:0000256" key="4">
    <source>
        <dbReference type="ARBA" id="ARBA00022946"/>
    </source>
</evidence>
<dbReference type="InterPro" id="IPR038532">
    <property type="entry name" value="NDUFS4-like_sf"/>
</dbReference>
<dbReference type="EMBL" id="CP042582">
    <property type="protein sequence ID" value="QEX23257.1"/>
    <property type="molecule type" value="Genomic_DNA"/>
</dbReference>
<keyword evidence="8" id="KW-1185">Reference proteome</keyword>
<dbReference type="AlphaFoldDB" id="A0A5J6N193"/>
<evidence type="ECO:0000256" key="1">
    <source>
        <dbReference type="ARBA" id="ARBA00004370"/>
    </source>
</evidence>
<comment type="subcellular location">
    <subcellularLocation>
        <location evidence="1">Membrane</location>
    </subcellularLocation>
</comment>
<organism evidence="7 8">
    <name type="scientific">Hypericibacter adhaerens</name>
    <dbReference type="NCBI Taxonomy" id="2602016"/>
    <lineage>
        <taxon>Bacteria</taxon>
        <taxon>Pseudomonadati</taxon>
        <taxon>Pseudomonadota</taxon>
        <taxon>Alphaproteobacteria</taxon>
        <taxon>Rhodospirillales</taxon>
        <taxon>Dongiaceae</taxon>
        <taxon>Hypericibacter</taxon>
    </lineage>
</organism>
<keyword evidence="5" id="KW-0249">Electron transport</keyword>
<dbReference type="Proteomes" id="UP000325797">
    <property type="component" value="Chromosome"/>
</dbReference>
<dbReference type="GO" id="GO:0016020">
    <property type="term" value="C:membrane"/>
    <property type="evidence" value="ECO:0007669"/>
    <property type="project" value="UniProtKB-SubCell"/>
</dbReference>
<protein>
    <recommendedName>
        <fullName evidence="9">NADH-ubiquinone oxidoreductase</fullName>
    </recommendedName>
</protein>